<keyword evidence="3" id="KW-1185">Reference proteome</keyword>
<protein>
    <recommendedName>
        <fullName evidence="4">Auto-transporter adhesin head GIN domain-containing protein</fullName>
    </recommendedName>
</protein>
<dbReference type="AlphaFoldDB" id="A0A1M6FS98"/>
<evidence type="ECO:0008006" key="4">
    <source>
        <dbReference type="Google" id="ProtNLM"/>
    </source>
</evidence>
<keyword evidence="1" id="KW-0732">Signal</keyword>
<organism evidence="2 3">
    <name type="scientific">Algibacter luteus</name>
    <dbReference type="NCBI Taxonomy" id="1178825"/>
    <lineage>
        <taxon>Bacteria</taxon>
        <taxon>Pseudomonadati</taxon>
        <taxon>Bacteroidota</taxon>
        <taxon>Flavobacteriia</taxon>
        <taxon>Flavobacteriales</taxon>
        <taxon>Flavobacteriaceae</taxon>
        <taxon>Algibacter</taxon>
    </lineage>
</organism>
<evidence type="ECO:0000256" key="1">
    <source>
        <dbReference type="SAM" id="SignalP"/>
    </source>
</evidence>
<name>A0A1M6FS98_9FLAO</name>
<gene>
    <name evidence="2" type="ORF">SAMN05216261_2457</name>
</gene>
<dbReference type="EMBL" id="FQYK01000006">
    <property type="protein sequence ID" value="SHJ00581.1"/>
    <property type="molecule type" value="Genomic_DNA"/>
</dbReference>
<sequence length="102" mass="11435">MKTNIYILLILLLSFSFGNAQSASEVDAIETNKTVSFSVDAEIATMMVETNTVNDDSLLIDVSEFNETIARSTSDIRIYLNRKRKVSNINLVFKEINKAVRA</sequence>
<proteinExistence type="predicted"/>
<feature type="chain" id="PRO_5009917491" description="Auto-transporter adhesin head GIN domain-containing protein" evidence="1">
    <location>
        <begin position="23"/>
        <end position="102"/>
    </location>
</feature>
<evidence type="ECO:0000313" key="3">
    <source>
        <dbReference type="Proteomes" id="UP000184396"/>
    </source>
</evidence>
<dbReference type="RefSeq" id="WP_019388156.1">
    <property type="nucleotide sequence ID" value="NZ_ALIH01000010.1"/>
</dbReference>
<dbReference type="Proteomes" id="UP000184396">
    <property type="component" value="Unassembled WGS sequence"/>
</dbReference>
<dbReference type="STRING" id="1178825.SAMN05216261_2457"/>
<evidence type="ECO:0000313" key="2">
    <source>
        <dbReference type="EMBL" id="SHJ00581.1"/>
    </source>
</evidence>
<dbReference type="OrthoDB" id="1454212at2"/>
<dbReference type="eggNOG" id="ENOG50334MU">
    <property type="taxonomic scope" value="Bacteria"/>
</dbReference>
<feature type="signal peptide" evidence="1">
    <location>
        <begin position="1"/>
        <end position="22"/>
    </location>
</feature>
<accession>A0A1M6FS98</accession>
<reference evidence="2 3" key="1">
    <citation type="submission" date="2016-11" db="EMBL/GenBank/DDBJ databases">
        <authorList>
            <person name="Jaros S."/>
            <person name="Januszkiewicz K."/>
            <person name="Wedrychowicz H."/>
        </authorList>
    </citation>
    <scope>NUCLEOTIDE SEQUENCE [LARGE SCALE GENOMIC DNA]</scope>
    <source>
        <strain evidence="2 3">CGMCC 1.12213</strain>
    </source>
</reference>